<dbReference type="PANTHER" id="PTHR43294:SF20">
    <property type="entry name" value="P-TYPE ATPASE"/>
    <property type="match status" value="1"/>
</dbReference>
<dbReference type="PRINTS" id="PR00119">
    <property type="entry name" value="CATATPASE"/>
</dbReference>
<reference evidence="13 14" key="1">
    <citation type="journal article" date="2021" name="Nat. Commun.">
        <title>Isolation of a member of the candidate phylum Atribacteria reveals a unique cell membrane structure.</title>
        <authorList>
            <person name="Taiki K."/>
            <person name="Nobu M.K."/>
            <person name="Kusada H."/>
            <person name="Meng X.-Y."/>
            <person name="Hosoki N."/>
            <person name="Uematsu K."/>
            <person name="Yoshioka H."/>
            <person name="Kamagata Y."/>
            <person name="Tamaki H."/>
        </authorList>
    </citation>
    <scope>NUCLEOTIDE SEQUENCE [LARGE SCALE GENOMIC DNA]</scope>
    <source>
        <strain evidence="13 14">RT761</strain>
    </source>
</reference>
<dbReference type="PROSITE" id="PS00154">
    <property type="entry name" value="ATPASE_E1_E2"/>
    <property type="match status" value="1"/>
</dbReference>
<feature type="transmembrane region" description="Helical" evidence="11">
    <location>
        <begin position="742"/>
        <end position="762"/>
    </location>
</feature>
<evidence type="ECO:0000256" key="8">
    <source>
        <dbReference type="ARBA" id="ARBA00022967"/>
    </source>
</evidence>
<dbReference type="SUPFAM" id="SSF81653">
    <property type="entry name" value="Calcium ATPase, transduction domain A"/>
    <property type="match status" value="1"/>
</dbReference>
<keyword evidence="7" id="KW-0460">Magnesium</keyword>
<dbReference type="GO" id="GO:0016887">
    <property type="term" value="F:ATP hydrolysis activity"/>
    <property type="evidence" value="ECO:0007669"/>
    <property type="project" value="InterPro"/>
</dbReference>
<feature type="transmembrane region" description="Helical" evidence="11">
    <location>
        <begin position="289"/>
        <end position="310"/>
    </location>
</feature>
<dbReference type="GO" id="GO:0012505">
    <property type="term" value="C:endomembrane system"/>
    <property type="evidence" value="ECO:0007669"/>
    <property type="project" value="UniProtKB-SubCell"/>
</dbReference>
<name>A0A7T1F2F9_ATRLM</name>
<dbReference type="InterPro" id="IPR018303">
    <property type="entry name" value="ATPase_P-typ_P_site"/>
</dbReference>
<dbReference type="NCBIfam" id="TIGR01494">
    <property type="entry name" value="ATPase_P-type"/>
    <property type="match status" value="2"/>
</dbReference>
<dbReference type="Pfam" id="PF00690">
    <property type="entry name" value="Cation_ATPase_N"/>
    <property type="match status" value="1"/>
</dbReference>
<evidence type="ECO:0000313" key="13">
    <source>
        <dbReference type="EMBL" id="QPM67973.1"/>
    </source>
</evidence>
<dbReference type="GO" id="GO:0036376">
    <property type="term" value="P:sodium ion export across plasma membrane"/>
    <property type="evidence" value="ECO:0007669"/>
    <property type="project" value="TreeGrafter"/>
</dbReference>
<proteinExistence type="inferred from homology"/>
<evidence type="ECO:0000313" key="14">
    <source>
        <dbReference type="Proteomes" id="UP000594463"/>
    </source>
</evidence>
<comment type="subcellular location">
    <subcellularLocation>
        <location evidence="1">Endomembrane system</location>
        <topology evidence="1">Multi-pass membrane protein</topology>
    </subcellularLocation>
</comment>
<evidence type="ECO:0000256" key="6">
    <source>
        <dbReference type="ARBA" id="ARBA00022840"/>
    </source>
</evidence>
<feature type="transmembrane region" description="Helical" evidence="11">
    <location>
        <begin position="815"/>
        <end position="836"/>
    </location>
</feature>
<dbReference type="InterPro" id="IPR006068">
    <property type="entry name" value="ATPase_P-typ_cation-transptr_C"/>
</dbReference>
<evidence type="ECO:0000256" key="9">
    <source>
        <dbReference type="ARBA" id="ARBA00022989"/>
    </source>
</evidence>
<dbReference type="InterPro" id="IPR023299">
    <property type="entry name" value="ATPase_P-typ_cyto_dom_N"/>
</dbReference>
<dbReference type="SUPFAM" id="SSF56784">
    <property type="entry name" value="HAD-like"/>
    <property type="match status" value="1"/>
</dbReference>
<keyword evidence="3" id="KW-0597">Phosphoprotein</keyword>
<feature type="transmembrane region" description="Helical" evidence="11">
    <location>
        <begin position="97"/>
        <end position="123"/>
    </location>
</feature>
<dbReference type="Pfam" id="PF08282">
    <property type="entry name" value="Hydrolase_3"/>
    <property type="match status" value="1"/>
</dbReference>
<evidence type="ECO:0000256" key="11">
    <source>
        <dbReference type="SAM" id="Phobius"/>
    </source>
</evidence>
<dbReference type="EC" id="3.6.3.-" evidence="13"/>
<dbReference type="SUPFAM" id="SSF81665">
    <property type="entry name" value="Calcium ATPase, transmembrane domain M"/>
    <property type="match status" value="1"/>
</dbReference>
<dbReference type="PRINTS" id="PR00120">
    <property type="entry name" value="HATPASE"/>
</dbReference>
<organism evidence="13 14">
    <name type="scientific">Atribacter laminatus</name>
    <dbReference type="NCBI Taxonomy" id="2847778"/>
    <lineage>
        <taxon>Bacteria</taxon>
        <taxon>Pseudomonadati</taxon>
        <taxon>Atribacterota</taxon>
        <taxon>Atribacteria</taxon>
        <taxon>Atribacterales</taxon>
        <taxon>Atribacteraceae</taxon>
        <taxon>Atribacter</taxon>
    </lineage>
</organism>
<dbReference type="Pfam" id="PF00122">
    <property type="entry name" value="E1-E2_ATPase"/>
    <property type="match status" value="1"/>
</dbReference>
<dbReference type="Gene3D" id="3.40.1110.10">
    <property type="entry name" value="Calcium-transporting ATPase, cytoplasmic domain N"/>
    <property type="match status" value="1"/>
</dbReference>
<keyword evidence="9 11" id="KW-1133">Transmembrane helix</keyword>
<dbReference type="Gene3D" id="1.20.1110.10">
    <property type="entry name" value="Calcium-transporting ATPase, transmembrane domain"/>
    <property type="match status" value="1"/>
</dbReference>
<dbReference type="SFLD" id="SFLDF00027">
    <property type="entry name" value="p-type_atpase"/>
    <property type="match status" value="1"/>
</dbReference>
<comment type="similarity">
    <text evidence="2">Belongs to the cation transport ATPase (P-type) (TC 3.A.3) family. Type IIA subfamily.</text>
</comment>
<dbReference type="GO" id="GO:1902600">
    <property type="term" value="P:proton transmembrane transport"/>
    <property type="evidence" value="ECO:0007669"/>
    <property type="project" value="TreeGrafter"/>
</dbReference>
<dbReference type="GO" id="GO:0005886">
    <property type="term" value="C:plasma membrane"/>
    <property type="evidence" value="ECO:0007669"/>
    <property type="project" value="TreeGrafter"/>
</dbReference>
<dbReference type="PANTHER" id="PTHR43294">
    <property type="entry name" value="SODIUM/POTASSIUM-TRANSPORTING ATPASE SUBUNIT ALPHA"/>
    <property type="match status" value="1"/>
</dbReference>
<protein>
    <submittedName>
        <fullName evidence="13">Putative cation-transporting ATPase F</fullName>
        <ecNumber evidence="13">3.6.3.-</ecNumber>
    </submittedName>
</protein>
<dbReference type="GO" id="GO:0030007">
    <property type="term" value="P:intracellular potassium ion homeostasis"/>
    <property type="evidence" value="ECO:0007669"/>
    <property type="project" value="TreeGrafter"/>
</dbReference>
<keyword evidence="4 11" id="KW-0812">Transmembrane</keyword>
<dbReference type="Gene3D" id="3.40.50.1000">
    <property type="entry name" value="HAD superfamily/HAD-like"/>
    <property type="match status" value="1"/>
</dbReference>
<evidence type="ECO:0000256" key="1">
    <source>
        <dbReference type="ARBA" id="ARBA00004127"/>
    </source>
</evidence>
<dbReference type="Pfam" id="PF00689">
    <property type="entry name" value="Cation_ATPase_C"/>
    <property type="match status" value="1"/>
</dbReference>
<keyword evidence="14" id="KW-1185">Reference proteome</keyword>
<dbReference type="InterPro" id="IPR001757">
    <property type="entry name" value="P_typ_ATPase"/>
</dbReference>
<feature type="domain" description="Cation-transporting P-type ATPase N-terminal" evidence="12">
    <location>
        <begin position="52"/>
        <end position="125"/>
    </location>
</feature>
<keyword evidence="8" id="KW-1278">Translocase</keyword>
<keyword evidence="6" id="KW-0067">ATP-binding</keyword>
<dbReference type="KEGG" id="alam:RT761_01187"/>
<evidence type="ECO:0000256" key="3">
    <source>
        <dbReference type="ARBA" id="ARBA00022553"/>
    </source>
</evidence>
<dbReference type="InterPro" id="IPR023214">
    <property type="entry name" value="HAD_sf"/>
</dbReference>
<feature type="transmembrane region" description="Helical" evidence="11">
    <location>
        <begin position="129"/>
        <end position="145"/>
    </location>
</feature>
<evidence type="ECO:0000256" key="4">
    <source>
        <dbReference type="ARBA" id="ARBA00022692"/>
    </source>
</evidence>
<accession>A0A7T1F2F9</accession>
<dbReference type="InterPro" id="IPR004014">
    <property type="entry name" value="ATPase_P-typ_cation-transptr_N"/>
</dbReference>
<evidence type="ECO:0000256" key="2">
    <source>
        <dbReference type="ARBA" id="ARBA00005675"/>
    </source>
</evidence>
<dbReference type="GO" id="GO:0006883">
    <property type="term" value="P:intracellular sodium ion homeostasis"/>
    <property type="evidence" value="ECO:0007669"/>
    <property type="project" value="TreeGrafter"/>
</dbReference>
<dbReference type="SFLD" id="SFLDS00003">
    <property type="entry name" value="Haloacid_Dehalogenase"/>
    <property type="match status" value="1"/>
</dbReference>
<dbReference type="SMART" id="SM00831">
    <property type="entry name" value="Cation_ATPase_N"/>
    <property type="match status" value="1"/>
</dbReference>
<keyword evidence="5" id="KW-0547">Nucleotide-binding</keyword>
<keyword evidence="10 11" id="KW-0472">Membrane</keyword>
<feature type="transmembrane region" description="Helical" evidence="11">
    <location>
        <begin position="316"/>
        <end position="342"/>
    </location>
</feature>
<evidence type="ECO:0000256" key="7">
    <source>
        <dbReference type="ARBA" id="ARBA00022842"/>
    </source>
</evidence>
<dbReference type="GO" id="GO:0005391">
    <property type="term" value="F:P-type sodium:potassium-exchanging transporter activity"/>
    <property type="evidence" value="ECO:0007669"/>
    <property type="project" value="TreeGrafter"/>
</dbReference>
<dbReference type="InterPro" id="IPR050510">
    <property type="entry name" value="Cation_transp_ATPase_P-type"/>
</dbReference>
<dbReference type="Pfam" id="PF13246">
    <property type="entry name" value="Cation_ATPase"/>
    <property type="match status" value="1"/>
</dbReference>
<feature type="transmembrane region" description="Helical" evidence="11">
    <location>
        <begin position="916"/>
        <end position="936"/>
    </location>
</feature>
<evidence type="ECO:0000256" key="5">
    <source>
        <dbReference type="ARBA" id="ARBA00022741"/>
    </source>
</evidence>
<dbReference type="InterPro" id="IPR036412">
    <property type="entry name" value="HAD-like_sf"/>
</dbReference>
<feature type="transmembrane region" description="Helical" evidence="11">
    <location>
        <begin position="885"/>
        <end position="904"/>
    </location>
</feature>
<gene>
    <name evidence="13" type="primary">ctpF</name>
    <name evidence="13" type="ORF">RT761_01187</name>
</gene>
<dbReference type="InterPro" id="IPR008250">
    <property type="entry name" value="ATPase_P-typ_transduc_dom_A_sf"/>
</dbReference>
<dbReference type="InterPro" id="IPR023298">
    <property type="entry name" value="ATPase_P-typ_TM_dom_sf"/>
</dbReference>
<evidence type="ECO:0000259" key="12">
    <source>
        <dbReference type="SMART" id="SM00831"/>
    </source>
</evidence>
<dbReference type="InterPro" id="IPR059000">
    <property type="entry name" value="ATPase_P-type_domA"/>
</dbReference>
<keyword evidence="13" id="KW-0378">Hydrolase</keyword>
<dbReference type="SFLD" id="SFLDG00002">
    <property type="entry name" value="C1.7:_P-type_atpase_like"/>
    <property type="match status" value="1"/>
</dbReference>
<dbReference type="Gene3D" id="2.70.150.10">
    <property type="entry name" value="Calcium-transporting ATPase, cytoplasmic transduction domain A"/>
    <property type="match status" value="1"/>
</dbReference>
<dbReference type="InterPro" id="IPR044492">
    <property type="entry name" value="P_typ_ATPase_HD_dom"/>
</dbReference>
<dbReference type="FunFam" id="2.70.150.10:FF:000160">
    <property type="entry name" value="Sarcoplasmic/endoplasmic reticulum calcium ATPase 1"/>
    <property type="match status" value="1"/>
</dbReference>
<sequence length="956" mass="105387">MRVKVQNEILVSCSKRITLKNVSVFSDYNKKNWNKGSFMKQKIHARHLSEESWHALSEQDIYEELLTRPEGLEKEEVTNRLNLYGQNTLPAKEPPTIWAILLNQVLSPIIYILIVAAVLSLIIGEGTDAIFIFLMIGLNSGLGAYQEYGAEKSAAGLQNLLKIKAKVRRGNQEFEIPSEQVVPGDILLFESGNKVPADLRLIQAQNLTVDESFLTGESISVEKNTELQSEDVRVSDRKNMLYAGSTITKGRGAGIVVATGNSTQVGIIAKSVSESEGGKPPLVLRMEKFVKQISILVLLVSVGLGFLLRYQGYDLLAIFFFVVALAVSAIPEGLPVALTVALSIATKRMSKRNVIVRKLTAVESLGSCTIIASDKTGTLTVNQQTARKIILPGGREFSLTGEGYNGEGKVLVDDQKDFDKNTKKQLEDLAKLTVFANEARLYSKENGWDYNGDAMDVAFLAMAYKMGLNPEDIRNETQFIIEIPYESEQKFSAAFYKEENIDYVAVKGAVETVLDFCNIMKSADNIQTSLNRQLIEKQAVEMAEQGLRVLAVAGGEVSQLKEGDDYGVKDLKDLFFYGLVGFIDPLRPEAAESVRKCKRAGIKVLMITGDHPSTAGAIARELGLMDLDEEVVTGQQLKEVGTLDSPAFEKLVLSTHVFARVTPTQKLEIVEALIHHGEFVAVTGDGVNDAPALRRANIGVAMGSGTDVAKEVGMMIVTDDNFASIVSGVEEGRFAYDNVRKVIYLLISTGAAEVIMLIFAILTGLPIPLLAVQLLWLNLVTNGIQDVALAFEAGEPGAMRRKPRKPNEKIFDSQMMSQTLVSGFAIGALAFASWYWHIRNQMMDEASARNTIMLLMVLLQNVHVFNCRSESVSALKIPISRNYTLILGVVMAQGIHILSMHLPFMQRILSIEPVNFIEWFIALLLALILLFVMEVFKLGRRRNDKIAAYSKGEDLE</sequence>
<dbReference type="EMBL" id="CP065383">
    <property type="protein sequence ID" value="QPM67973.1"/>
    <property type="molecule type" value="Genomic_DNA"/>
</dbReference>
<dbReference type="SUPFAM" id="SSF81660">
    <property type="entry name" value="Metal cation-transporting ATPase, ATP-binding domain N"/>
    <property type="match status" value="1"/>
</dbReference>
<dbReference type="AlphaFoldDB" id="A0A7T1F2F9"/>
<dbReference type="GO" id="GO:1990573">
    <property type="term" value="P:potassium ion import across plasma membrane"/>
    <property type="evidence" value="ECO:0007669"/>
    <property type="project" value="TreeGrafter"/>
</dbReference>
<evidence type="ECO:0000256" key="10">
    <source>
        <dbReference type="ARBA" id="ARBA00023136"/>
    </source>
</evidence>
<dbReference type="GO" id="GO:0005524">
    <property type="term" value="F:ATP binding"/>
    <property type="evidence" value="ECO:0007669"/>
    <property type="project" value="UniProtKB-KW"/>
</dbReference>
<dbReference type="Proteomes" id="UP000594463">
    <property type="component" value="Chromosome"/>
</dbReference>